<feature type="domain" description="Ketopantoate reductase N-terminal" evidence="9">
    <location>
        <begin position="10"/>
        <end position="170"/>
    </location>
</feature>
<comment type="catalytic activity">
    <reaction evidence="8">
        <text>(R)-pantoate + NADP(+) = 2-dehydropantoate + NADPH + H(+)</text>
        <dbReference type="Rhea" id="RHEA:16233"/>
        <dbReference type="ChEBI" id="CHEBI:11561"/>
        <dbReference type="ChEBI" id="CHEBI:15378"/>
        <dbReference type="ChEBI" id="CHEBI:15980"/>
        <dbReference type="ChEBI" id="CHEBI:57783"/>
        <dbReference type="ChEBI" id="CHEBI:58349"/>
        <dbReference type="EC" id="1.1.1.169"/>
    </reaction>
</comment>
<dbReference type="Proteomes" id="UP000058857">
    <property type="component" value="Chromosome 1"/>
</dbReference>
<dbReference type="GO" id="GO:0008677">
    <property type="term" value="F:2-dehydropantoate 2-reductase activity"/>
    <property type="evidence" value="ECO:0007669"/>
    <property type="project" value="UniProtKB-EC"/>
</dbReference>
<protein>
    <recommendedName>
        <fullName evidence="4">2-dehydropantoate 2-reductase</fullName>
        <ecNumber evidence="3">1.1.1.169</ecNumber>
    </recommendedName>
    <alternativeName>
        <fullName evidence="7">Ketopantoate reductase</fullName>
    </alternativeName>
</protein>
<evidence type="ECO:0000256" key="7">
    <source>
        <dbReference type="ARBA" id="ARBA00032024"/>
    </source>
</evidence>
<dbReference type="InterPro" id="IPR013752">
    <property type="entry name" value="KPA_reductase"/>
</dbReference>
<dbReference type="InterPro" id="IPR013332">
    <property type="entry name" value="KPR_N"/>
</dbReference>
<dbReference type="GO" id="GO:0005737">
    <property type="term" value="C:cytoplasm"/>
    <property type="evidence" value="ECO:0007669"/>
    <property type="project" value="TreeGrafter"/>
</dbReference>
<sequence>MRMPMNFSFAVLGSGSIGTYIGCRLSAAGNTVTLYGRERIGNELETFGAKITDYTDKEIFLSPGSISFSTSLSSVSDADVFLVTVKSKDTKDLVGELKGILEKRQSKHSVSYSIPIVVSFQNGVRNAEILKKGLEGIPVEVLAGMVPFNVVSKGNGHFHRGTSGNLVIEHSKSSRSLKRIFNRAGLPTNTHKSIGGILWGKLIFNLNNSLNALSGLTLKTQISKLGYRKILSKLMKESLDILKLAEIRPIRSGRMIPNLAPTILNLPDFLFFKIASSMVKIDPEARSSMWEDLIQNRSTEIDFLNGEVVKLADIMGHPAPLNREIVRLIKEAESNPEILNLGPEDLAEKLKIKLN</sequence>
<feature type="domain" description="Ketopantoate reductase C-terminal" evidence="10">
    <location>
        <begin position="196"/>
        <end position="332"/>
    </location>
</feature>
<comment type="similarity">
    <text evidence="2">Belongs to the ketopantoate reductase family.</text>
</comment>
<dbReference type="PATRIC" id="fig|280505.15.peg.292"/>
<evidence type="ECO:0000256" key="6">
    <source>
        <dbReference type="ARBA" id="ARBA00023002"/>
    </source>
</evidence>
<dbReference type="Gene3D" id="3.40.50.720">
    <property type="entry name" value="NAD(P)-binding Rossmann-like Domain"/>
    <property type="match status" value="1"/>
</dbReference>
<evidence type="ECO:0000256" key="5">
    <source>
        <dbReference type="ARBA" id="ARBA00022857"/>
    </source>
</evidence>
<proteinExistence type="inferred from homology"/>
<dbReference type="AlphaFoldDB" id="A0A0S2ILZ2"/>
<gene>
    <name evidence="11" type="ORF">LBBP_00297</name>
</gene>
<dbReference type="EC" id="1.1.1.169" evidence="3"/>
<name>A0A0S2ILZ2_LEPBO</name>
<evidence type="ECO:0000256" key="8">
    <source>
        <dbReference type="ARBA" id="ARBA00048793"/>
    </source>
</evidence>
<dbReference type="EMBL" id="CP012029">
    <property type="protein sequence ID" value="ALO24662.1"/>
    <property type="molecule type" value="Genomic_DNA"/>
</dbReference>
<evidence type="ECO:0000256" key="4">
    <source>
        <dbReference type="ARBA" id="ARBA00019465"/>
    </source>
</evidence>
<comment type="pathway">
    <text evidence="1">Cofactor biosynthesis; (R)-pantothenate biosynthesis; (R)-pantoate from 3-methyl-2-oxobutanoate: step 2/2.</text>
</comment>
<dbReference type="GO" id="GO:0050661">
    <property type="term" value="F:NADP binding"/>
    <property type="evidence" value="ECO:0007669"/>
    <property type="project" value="TreeGrafter"/>
</dbReference>
<dbReference type="InterPro" id="IPR036291">
    <property type="entry name" value="NAD(P)-bd_dom_sf"/>
</dbReference>
<evidence type="ECO:0000259" key="10">
    <source>
        <dbReference type="Pfam" id="PF08546"/>
    </source>
</evidence>
<dbReference type="GO" id="GO:0015940">
    <property type="term" value="P:pantothenate biosynthetic process"/>
    <property type="evidence" value="ECO:0007669"/>
    <property type="project" value="InterPro"/>
</dbReference>
<dbReference type="PANTHER" id="PTHR43765:SF2">
    <property type="entry name" value="2-DEHYDROPANTOATE 2-REDUCTASE"/>
    <property type="match status" value="1"/>
</dbReference>
<reference evidence="11 12" key="1">
    <citation type="journal article" date="2015" name="PLoS Negl. Trop. Dis.">
        <title>Distribution of Plasmids in Distinct Leptospira Pathogenic Species.</title>
        <authorList>
            <person name="Wang Y."/>
            <person name="Zhuang X."/>
            <person name="Zhong Y."/>
            <person name="Zhang C."/>
            <person name="Zhang Y."/>
            <person name="Zeng L."/>
            <person name="Zhu Y."/>
            <person name="He P."/>
            <person name="Dong K."/>
            <person name="Pal U."/>
            <person name="Guo X."/>
            <person name="Qin J."/>
        </authorList>
    </citation>
    <scope>NUCLEOTIDE SEQUENCE [LARGE SCALE GENOMIC DNA]</scope>
    <source>
        <strain evidence="11 12">56604</strain>
    </source>
</reference>
<dbReference type="PANTHER" id="PTHR43765">
    <property type="entry name" value="2-DEHYDROPANTOATE 2-REDUCTASE-RELATED"/>
    <property type="match status" value="1"/>
</dbReference>
<dbReference type="InterPro" id="IPR013328">
    <property type="entry name" value="6PGD_dom2"/>
</dbReference>
<dbReference type="NCBIfam" id="TIGR00745">
    <property type="entry name" value="apbA_panE"/>
    <property type="match status" value="1"/>
</dbReference>
<dbReference type="InterPro" id="IPR050838">
    <property type="entry name" value="Ketopantoate_reductase"/>
</dbReference>
<dbReference type="InterPro" id="IPR003710">
    <property type="entry name" value="ApbA"/>
</dbReference>
<evidence type="ECO:0000313" key="11">
    <source>
        <dbReference type="EMBL" id="ALO24662.1"/>
    </source>
</evidence>
<dbReference type="Pfam" id="PF02558">
    <property type="entry name" value="ApbA"/>
    <property type="match status" value="1"/>
</dbReference>
<evidence type="ECO:0000256" key="1">
    <source>
        <dbReference type="ARBA" id="ARBA00004994"/>
    </source>
</evidence>
<dbReference type="Gene3D" id="1.10.1040.10">
    <property type="entry name" value="N-(1-d-carboxylethyl)-l-norvaline Dehydrogenase, domain 2"/>
    <property type="match status" value="1"/>
</dbReference>
<dbReference type="SUPFAM" id="SSF48179">
    <property type="entry name" value="6-phosphogluconate dehydrogenase C-terminal domain-like"/>
    <property type="match status" value="1"/>
</dbReference>
<dbReference type="Pfam" id="PF08546">
    <property type="entry name" value="ApbA_C"/>
    <property type="match status" value="1"/>
</dbReference>
<evidence type="ECO:0000313" key="12">
    <source>
        <dbReference type="Proteomes" id="UP000058857"/>
    </source>
</evidence>
<dbReference type="NCBIfam" id="NF006083">
    <property type="entry name" value="PRK08229.1"/>
    <property type="match status" value="1"/>
</dbReference>
<keyword evidence="6" id="KW-0560">Oxidoreductase</keyword>
<accession>A0A0S2ILZ2</accession>
<evidence type="ECO:0000259" key="9">
    <source>
        <dbReference type="Pfam" id="PF02558"/>
    </source>
</evidence>
<evidence type="ECO:0000256" key="3">
    <source>
        <dbReference type="ARBA" id="ARBA00013014"/>
    </source>
</evidence>
<keyword evidence="5" id="KW-0521">NADP</keyword>
<organism evidence="11">
    <name type="scientific">Leptospira borgpetersenii serovar Ballum</name>
    <dbReference type="NCBI Taxonomy" id="280505"/>
    <lineage>
        <taxon>Bacteria</taxon>
        <taxon>Pseudomonadati</taxon>
        <taxon>Spirochaetota</taxon>
        <taxon>Spirochaetia</taxon>
        <taxon>Leptospirales</taxon>
        <taxon>Leptospiraceae</taxon>
        <taxon>Leptospira</taxon>
    </lineage>
</organism>
<dbReference type="SUPFAM" id="SSF51735">
    <property type="entry name" value="NAD(P)-binding Rossmann-fold domains"/>
    <property type="match status" value="1"/>
</dbReference>
<dbReference type="InterPro" id="IPR008927">
    <property type="entry name" value="6-PGluconate_DH-like_C_sf"/>
</dbReference>
<evidence type="ECO:0000256" key="2">
    <source>
        <dbReference type="ARBA" id="ARBA00007870"/>
    </source>
</evidence>